<dbReference type="PANTHER" id="PTHR31681">
    <property type="entry name" value="C2H2-LIKE ZINC FINGER PROTEIN"/>
    <property type="match status" value="1"/>
</dbReference>
<dbReference type="Pfam" id="PF03671">
    <property type="entry name" value="Ufm1"/>
    <property type="match status" value="1"/>
</dbReference>
<evidence type="ECO:0000256" key="6">
    <source>
        <dbReference type="SAM" id="MobiDB-lite"/>
    </source>
</evidence>
<feature type="region of interest" description="Disordered" evidence="6">
    <location>
        <begin position="134"/>
        <end position="192"/>
    </location>
</feature>
<dbReference type="EMBL" id="CP097508">
    <property type="protein sequence ID" value="URE09621.1"/>
    <property type="molecule type" value="Genomic_DNA"/>
</dbReference>
<dbReference type="InterPro" id="IPR036047">
    <property type="entry name" value="F-box-like_dom_sf"/>
</dbReference>
<feature type="compositionally biased region" description="Polar residues" evidence="6">
    <location>
        <begin position="160"/>
        <end position="182"/>
    </location>
</feature>
<gene>
    <name evidence="9" type="ORF">MUK42_24399</name>
</gene>
<evidence type="ECO:0000259" key="8">
    <source>
        <dbReference type="PROSITE" id="PS50181"/>
    </source>
</evidence>
<name>A0A9E7K9R5_9LILI</name>
<keyword evidence="5" id="KW-0862">Zinc</keyword>
<evidence type="ECO:0000256" key="3">
    <source>
        <dbReference type="ARBA" id="ARBA00022499"/>
    </source>
</evidence>
<evidence type="ECO:0000313" key="9">
    <source>
        <dbReference type="EMBL" id="URE09621.1"/>
    </source>
</evidence>
<organism evidence="9 10">
    <name type="scientific">Musa troglodytarum</name>
    <name type="common">fe'i banana</name>
    <dbReference type="NCBI Taxonomy" id="320322"/>
    <lineage>
        <taxon>Eukaryota</taxon>
        <taxon>Viridiplantae</taxon>
        <taxon>Streptophyta</taxon>
        <taxon>Embryophyta</taxon>
        <taxon>Tracheophyta</taxon>
        <taxon>Spermatophyta</taxon>
        <taxon>Magnoliopsida</taxon>
        <taxon>Liliopsida</taxon>
        <taxon>Zingiberales</taxon>
        <taxon>Musaceae</taxon>
        <taxon>Musa</taxon>
    </lineage>
</organism>
<dbReference type="InterPro" id="IPR013087">
    <property type="entry name" value="Znf_C2H2_type"/>
</dbReference>
<dbReference type="CDD" id="cd22151">
    <property type="entry name" value="F-box_AtGID2-like"/>
    <property type="match status" value="1"/>
</dbReference>
<keyword evidence="3" id="KW-1017">Isopeptide bond</keyword>
<dbReference type="FunFam" id="1.20.1280.50:FF:000045">
    <property type="entry name" value="F-box protein 7"/>
    <property type="match status" value="1"/>
</dbReference>
<dbReference type="PROSITE" id="PS00028">
    <property type="entry name" value="ZINC_FINGER_C2H2_1"/>
    <property type="match status" value="1"/>
</dbReference>
<comment type="similarity">
    <text evidence="1">Belongs to the UFM1 family.</text>
</comment>
<feature type="domain" description="C2H2-type" evidence="7">
    <location>
        <begin position="338"/>
        <end position="366"/>
    </location>
</feature>
<dbReference type="InterPro" id="IPR045464">
    <property type="entry name" value="Hrt3/FBXO9_C"/>
</dbReference>
<sequence length="1061" mass="117595">MASAGGGKVSFKVILTSDPKLPYKVFSVPEAAPFTAVLKFAAEEFKVPPQTSAIITNDGVGINPQQSAGELTGPFGILSFNLILEELVENPLDPHYRHKGTSLAASPIEKNLHHDSSTPYLSYQLGMILEEENPLQLPSPMAEARRHRKPSKRGHKDSKQTSSAMTEASGASGNINRNCNSKKQAHKEAGNGSSWGSLRDLFSCRYQQAVQKKKKKSCREIGCSGSLCRMRDSSCVLSPEAITAEVNKKLALSSSCNSSSRSLKAPCNDTSGAISTSFASNSSASITAASSSSSLSSSLGGSFGAMHVRGFSGCYECHLTADPLIGPSRDASMRLTISPCPDCGEIFMKPDDLELHQTATHAVSELSADDTSRKIIEIIFRSSWLNKQAPICKIDRILKVCNTQKTISRFEDHRDSIKSSCSRLQNKQHPRCVADGNELLRFHCTTLACSLGLDGSTNLCRSIPRCSVCSILRDGFGVDEFGKMQTMSTSGGAHAAAQVSSEGGKRAMLVCRVIAGRVKKSRDATEEYDSVAGPAATHSNLDELFVFDPNAILPCFVVLYRESFRVRTFLVIVLVIVTSNEGAFHLGAPAADDKEGTWGIEPSRRCFLMSRIRVQGRRSNLPWRWSLHRFPKRSSGLRSQRFSLRQNELWVLPTPFIPIIIIVRRVNLITISETLPCNVRSRGLFLDHASDLPFSEAWSSTRQLRSGSASSLADYGGFGFRGTNLSPAIPSRWLFWHGYISIPVPLELGPFSRLGTVQFIGTERPWLNLYGNRVRPVAPFGSISSKPFIDPALIHRCLPDELLFEVFARMSPYMLGRAACVCRKWRYTIRNPNLWRNACLRIWQSSGAEANYRIVQALYDGSWRKMWIQRPRIRNDGLYVSRNTYIRTGVAEWKVTNPVHVVCYYRYLRFYPNGKFLYKISSQKVKMAAKLMNRASKADCVFKGDYILTEDQVETALLYPGLRYTLLRMQLGLRGTAVGANNRLDLLKLVTTGVNESEVNDHGDYMLGIVEGWEENETHDPDVPAISHSRGLTPFVFVPFEEAETSVLNLAVDKMDYFVTG</sequence>
<dbReference type="SUPFAM" id="SSF56399">
    <property type="entry name" value="ADP-ribosylation"/>
    <property type="match status" value="1"/>
</dbReference>
<dbReference type="Gene3D" id="1.20.1280.50">
    <property type="match status" value="1"/>
</dbReference>
<dbReference type="Gene3D" id="3.10.20.90">
    <property type="entry name" value="Phosphatidylinositol 3-kinase Catalytic Subunit, Chain A, domain 1"/>
    <property type="match status" value="1"/>
</dbReference>
<dbReference type="GO" id="GO:0071569">
    <property type="term" value="P:protein ufmylation"/>
    <property type="evidence" value="ECO:0007669"/>
    <property type="project" value="InterPro"/>
</dbReference>
<protein>
    <recommendedName>
        <fullName evidence="2">Ubiquitin-fold modifier 1</fullName>
    </recommendedName>
</protein>
<keyword evidence="10" id="KW-1185">Reference proteome</keyword>
<evidence type="ECO:0000259" key="7">
    <source>
        <dbReference type="PROSITE" id="PS50157"/>
    </source>
</evidence>
<dbReference type="SMART" id="SM00256">
    <property type="entry name" value="FBOX"/>
    <property type="match status" value="1"/>
</dbReference>
<dbReference type="InterPro" id="IPR029071">
    <property type="entry name" value="Ubiquitin-like_domsf"/>
</dbReference>
<evidence type="ECO:0000256" key="2">
    <source>
        <dbReference type="ARBA" id="ARBA00015319"/>
    </source>
</evidence>
<keyword evidence="5" id="KW-0863">Zinc-finger</keyword>
<evidence type="ECO:0000313" key="10">
    <source>
        <dbReference type="Proteomes" id="UP001055439"/>
    </source>
</evidence>
<feature type="domain" description="F-box" evidence="8">
    <location>
        <begin position="792"/>
        <end position="838"/>
    </location>
</feature>
<evidence type="ECO:0000256" key="5">
    <source>
        <dbReference type="PROSITE-ProRule" id="PRU00042"/>
    </source>
</evidence>
<dbReference type="InterPro" id="IPR005375">
    <property type="entry name" value="UFM1"/>
</dbReference>
<evidence type="ECO:0000256" key="1">
    <source>
        <dbReference type="ARBA" id="ARBA00010230"/>
    </source>
</evidence>
<dbReference type="InterPro" id="IPR001810">
    <property type="entry name" value="F-box_dom"/>
</dbReference>
<dbReference type="PROSITE" id="PS50157">
    <property type="entry name" value="ZINC_FINGER_C2H2_2"/>
    <property type="match status" value="1"/>
</dbReference>
<dbReference type="Proteomes" id="UP001055439">
    <property type="component" value="Chromosome 6"/>
</dbReference>
<dbReference type="OrthoDB" id="2117972at2759"/>
<proteinExistence type="inferred from homology"/>
<dbReference type="Pfam" id="PF12937">
    <property type="entry name" value="F-box-like"/>
    <property type="match status" value="1"/>
</dbReference>
<dbReference type="GO" id="GO:0008270">
    <property type="term" value="F:zinc ion binding"/>
    <property type="evidence" value="ECO:0007669"/>
    <property type="project" value="UniProtKB-KW"/>
</dbReference>
<accession>A0A9E7K9R5</accession>
<dbReference type="SUPFAM" id="SSF54236">
    <property type="entry name" value="Ubiquitin-like"/>
    <property type="match status" value="1"/>
</dbReference>
<dbReference type="Pfam" id="PF19270">
    <property type="entry name" value="FBO_C"/>
    <property type="match status" value="1"/>
</dbReference>
<keyword evidence="4" id="KW-0833">Ubl conjugation pathway</keyword>
<dbReference type="AlphaFoldDB" id="A0A9E7K9R5"/>
<dbReference type="Gene3D" id="3.90.228.10">
    <property type="match status" value="1"/>
</dbReference>
<feature type="compositionally biased region" description="Basic residues" evidence="6">
    <location>
        <begin position="145"/>
        <end position="156"/>
    </location>
</feature>
<evidence type="ECO:0000256" key="4">
    <source>
        <dbReference type="ARBA" id="ARBA00022786"/>
    </source>
</evidence>
<keyword evidence="5" id="KW-0479">Metal-binding</keyword>
<dbReference type="SUPFAM" id="SSF81383">
    <property type="entry name" value="F-box domain"/>
    <property type="match status" value="1"/>
</dbReference>
<dbReference type="PANTHER" id="PTHR31681:SF3">
    <property type="entry name" value="OS04G0690100 PROTEIN"/>
    <property type="match status" value="1"/>
</dbReference>
<dbReference type="CDD" id="cd01766">
    <property type="entry name" value="Ubl_UFM1"/>
    <property type="match status" value="1"/>
</dbReference>
<reference evidence="9" key="1">
    <citation type="submission" date="2022-05" db="EMBL/GenBank/DDBJ databases">
        <title>The Musa troglodytarum L. genome provides insights into the mechanism of non-climacteric behaviour and enrichment of carotenoids.</title>
        <authorList>
            <person name="Wang J."/>
        </authorList>
    </citation>
    <scope>NUCLEOTIDE SEQUENCE</scope>
    <source>
        <tissue evidence="9">Leaf</tissue>
    </source>
</reference>
<dbReference type="PROSITE" id="PS50181">
    <property type="entry name" value="FBOX"/>
    <property type="match status" value="1"/>
</dbReference>